<evidence type="ECO:0000256" key="1">
    <source>
        <dbReference type="SAM" id="MobiDB-lite"/>
    </source>
</evidence>
<feature type="compositionally biased region" description="Low complexity" evidence="1">
    <location>
        <begin position="346"/>
        <end position="360"/>
    </location>
</feature>
<evidence type="ECO:0000313" key="3">
    <source>
        <dbReference type="Proteomes" id="UP000051952"/>
    </source>
</evidence>
<dbReference type="VEuPathDB" id="TriTrypDB:BSAL_92425"/>
<feature type="region of interest" description="Disordered" evidence="1">
    <location>
        <begin position="346"/>
        <end position="410"/>
    </location>
</feature>
<reference evidence="3" key="1">
    <citation type="submission" date="2015-09" db="EMBL/GenBank/DDBJ databases">
        <authorList>
            <consortium name="Pathogen Informatics"/>
        </authorList>
    </citation>
    <scope>NUCLEOTIDE SEQUENCE [LARGE SCALE GENOMIC DNA]</scope>
    <source>
        <strain evidence="3">Lake Konstanz</strain>
    </source>
</reference>
<protein>
    <submittedName>
        <fullName evidence="2">Uncharacterized protein</fullName>
    </submittedName>
</protein>
<dbReference type="Proteomes" id="UP000051952">
    <property type="component" value="Unassembled WGS sequence"/>
</dbReference>
<dbReference type="EMBL" id="CYKH01001274">
    <property type="protein sequence ID" value="CUG86298.1"/>
    <property type="molecule type" value="Genomic_DNA"/>
</dbReference>
<gene>
    <name evidence="2" type="ORF">BSAL_92425</name>
</gene>
<dbReference type="AlphaFoldDB" id="A0A0S4J4F6"/>
<name>A0A0S4J4F6_BODSA</name>
<organism evidence="2 3">
    <name type="scientific">Bodo saltans</name>
    <name type="common">Flagellated protozoan</name>
    <dbReference type="NCBI Taxonomy" id="75058"/>
    <lineage>
        <taxon>Eukaryota</taxon>
        <taxon>Discoba</taxon>
        <taxon>Euglenozoa</taxon>
        <taxon>Kinetoplastea</taxon>
        <taxon>Metakinetoplastina</taxon>
        <taxon>Eubodonida</taxon>
        <taxon>Bodonidae</taxon>
        <taxon>Bodo</taxon>
    </lineage>
</organism>
<accession>A0A0S4J4F6</accession>
<feature type="compositionally biased region" description="Gly residues" evidence="1">
    <location>
        <begin position="361"/>
        <end position="372"/>
    </location>
</feature>
<keyword evidence="3" id="KW-1185">Reference proteome</keyword>
<evidence type="ECO:0000313" key="2">
    <source>
        <dbReference type="EMBL" id="CUG86298.1"/>
    </source>
</evidence>
<sequence>MSLDRAVVSIRLKLRIHDLPHTSKDDIRTFMQRLEHVELGFCDMQMVTSTVDSKLAQLGVPQVDYRVLHRMIDPNTSQEELVDVDDGYWGLLVRDAVQQHNNHNNGEPMIELMVRVGSTSSPRVALRADATDFADRSSSGGLTRDALHNNNHHTTVFQRPYEHHQQHLSSSVSADVALRVADLLDQPPYSQFHVVGVVGEIRLKRHPILEAEILDEQDPTARITLVCFDEAITNDLRRTLRGNATERVEIRGVGVARKTPKDIQYQSNRHPMLLRVGTSGFSVKVVGYIPGGLAVHNSSNNGTDSTAVLRPQVVDVAPRRTVASLGAAAGGASSAGTTTFLSLKTLRPGPASNSSVSGSGASVGSGGSGGSNTGQSSGGRTMLNLTGGLPRPGGLHPSMQQGSSSSSSSSAKAAVAPYHFFFYDQAASTPPINKGLRQRALLRPKLPLHPTKNKGCHR</sequence>
<proteinExistence type="predicted"/>